<sequence length="331" mass="36088">MDQLRVFFGGENENRFEDGLRATVVSSAEISSSPNPCAVMPHEIVPFGPTGGLVLIDLVFDGDCHIPYAPAEAIGSLGILILLTGGMEVAFEDDDPVERRIDPGECIIKRVEDPPGSAVYLGGAHFRAVAMTFGAQDVEYLLSLDWGTHEAQIRRLLTHDRPGTLVGTSERVRNLARSALDCNLEGDIRTRFLSALVPGLLCAVVEAVDNRALTQRSFARASLVDSAMDARDRVLASIDDAPTLEQLAVDLGMRPRGLAAALQDVFGMSVADIVREARLMRARQQLSDGGMDLEDIAIDAGYRHVSNFTTAFRRRFHMPPRAFQKLEADVD</sequence>
<evidence type="ECO:0000256" key="2">
    <source>
        <dbReference type="ARBA" id="ARBA00023163"/>
    </source>
</evidence>
<dbReference type="InterPro" id="IPR009057">
    <property type="entry name" value="Homeodomain-like_sf"/>
</dbReference>
<dbReference type="GO" id="GO:0003700">
    <property type="term" value="F:DNA-binding transcription factor activity"/>
    <property type="evidence" value="ECO:0007669"/>
    <property type="project" value="InterPro"/>
</dbReference>
<keyword evidence="5" id="KW-1185">Reference proteome</keyword>
<comment type="caution">
    <text evidence="4">The sequence shown here is derived from an EMBL/GenBank/DDBJ whole genome shotgun (WGS) entry which is preliminary data.</text>
</comment>
<dbReference type="PROSITE" id="PS01124">
    <property type="entry name" value="HTH_ARAC_FAMILY_2"/>
    <property type="match status" value="1"/>
</dbReference>
<dbReference type="SMART" id="SM00342">
    <property type="entry name" value="HTH_ARAC"/>
    <property type="match status" value="1"/>
</dbReference>
<dbReference type="RefSeq" id="WP_066776297.1">
    <property type="nucleotide sequence ID" value="NZ_BMIP01000002.1"/>
</dbReference>
<feature type="domain" description="HTH araC/xylS-type" evidence="3">
    <location>
        <begin position="228"/>
        <end position="326"/>
    </location>
</feature>
<dbReference type="PANTHER" id="PTHR47893:SF1">
    <property type="entry name" value="REGULATORY PROTEIN PCHR"/>
    <property type="match status" value="1"/>
</dbReference>
<organism evidence="4 5">
    <name type="scientific">Croceicoccus mobilis</name>
    <dbReference type="NCBI Taxonomy" id="1703339"/>
    <lineage>
        <taxon>Bacteria</taxon>
        <taxon>Pseudomonadati</taxon>
        <taxon>Pseudomonadota</taxon>
        <taxon>Alphaproteobacteria</taxon>
        <taxon>Sphingomonadales</taxon>
        <taxon>Erythrobacteraceae</taxon>
        <taxon>Croceicoccus</taxon>
    </lineage>
</organism>
<evidence type="ECO:0000259" key="3">
    <source>
        <dbReference type="PROSITE" id="PS01124"/>
    </source>
</evidence>
<evidence type="ECO:0000313" key="4">
    <source>
        <dbReference type="EMBL" id="GGD63446.1"/>
    </source>
</evidence>
<dbReference type="Pfam" id="PF12833">
    <property type="entry name" value="HTH_18"/>
    <property type="match status" value="1"/>
</dbReference>
<name>A0A917DRL9_9SPHN</name>
<dbReference type="PANTHER" id="PTHR47893">
    <property type="entry name" value="REGULATORY PROTEIN PCHR"/>
    <property type="match status" value="1"/>
</dbReference>
<gene>
    <name evidence="4" type="ORF">GCM10010990_11170</name>
</gene>
<keyword evidence="2" id="KW-0804">Transcription</keyword>
<keyword evidence="1" id="KW-0805">Transcription regulation</keyword>
<dbReference type="Proteomes" id="UP000612349">
    <property type="component" value="Unassembled WGS sequence"/>
</dbReference>
<dbReference type="InterPro" id="IPR018060">
    <property type="entry name" value="HTH_AraC"/>
</dbReference>
<dbReference type="Gene3D" id="1.10.10.60">
    <property type="entry name" value="Homeodomain-like"/>
    <property type="match status" value="1"/>
</dbReference>
<dbReference type="AlphaFoldDB" id="A0A917DRL9"/>
<dbReference type="InterPro" id="IPR053142">
    <property type="entry name" value="PchR_regulatory_protein"/>
</dbReference>
<evidence type="ECO:0000313" key="5">
    <source>
        <dbReference type="Proteomes" id="UP000612349"/>
    </source>
</evidence>
<dbReference type="GO" id="GO:0043565">
    <property type="term" value="F:sequence-specific DNA binding"/>
    <property type="evidence" value="ECO:0007669"/>
    <property type="project" value="InterPro"/>
</dbReference>
<reference evidence="4" key="1">
    <citation type="journal article" date="2014" name="Int. J. Syst. Evol. Microbiol.">
        <title>Complete genome sequence of Corynebacterium casei LMG S-19264T (=DSM 44701T), isolated from a smear-ripened cheese.</title>
        <authorList>
            <consortium name="US DOE Joint Genome Institute (JGI-PGF)"/>
            <person name="Walter F."/>
            <person name="Albersmeier A."/>
            <person name="Kalinowski J."/>
            <person name="Ruckert C."/>
        </authorList>
    </citation>
    <scope>NUCLEOTIDE SEQUENCE</scope>
    <source>
        <strain evidence="4">CGMCC 1.15360</strain>
    </source>
</reference>
<accession>A0A917DRL9</accession>
<reference evidence="4" key="2">
    <citation type="submission" date="2020-09" db="EMBL/GenBank/DDBJ databases">
        <authorList>
            <person name="Sun Q."/>
            <person name="Zhou Y."/>
        </authorList>
    </citation>
    <scope>NUCLEOTIDE SEQUENCE</scope>
    <source>
        <strain evidence="4">CGMCC 1.15360</strain>
    </source>
</reference>
<dbReference type="SUPFAM" id="SSF46689">
    <property type="entry name" value="Homeodomain-like"/>
    <property type="match status" value="1"/>
</dbReference>
<proteinExistence type="predicted"/>
<evidence type="ECO:0000256" key="1">
    <source>
        <dbReference type="ARBA" id="ARBA00023015"/>
    </source>
</evidence>
<dbReference type="EMBL" id="BMIP01000002">
    <property type="protein sequence ID" value="GGD63446.1"/>
    <property type="molecule type" value="Genomic_DNA"/>
</dbReference>
<protein>
    <recommendedName>
        <fullName evidence="3">HTH araC/xylS-type domain-containing protein</fullName>
    </recommendedName>
</protein>